<gene>
    <name evidence="1" type="ORF">H8E80_02855</name>
</gene>
<dbReference type="EMBL" id="JACNLL010000029">
    <property type="protein sequence ID" value="MBC8198975.1"/>
    <property type="molecule type" value="Genomic_DNA"/>
</dbReference>
<proteinExistence type="predicted"/>
<accession>A0A8J6TBC2</accession>
<comment type="caution">
    <text evidence="1">The sequence shown here is derived from an EMBL/GenBank/DDBJ whole genome shotgun (WGS) entry which is preliminary data.</text>
</comment>
<dbReference type="Proteomes" id="UP000603545">
    <property type="component" value="Unassembled WGS sequence"/>
</dbReference>
<protein>
    <submittedName>
        <fullName evidence="1">Uncharacterized protein</fullName>
    </submittedName>
</protein>
<evidence type="ECO:0000313" key="2">
    <source>
        <dbReference type="Proteomes" id="UP000603545"/>
    </source>
</evidence>
<dbReference type="AlphaFoldDB" id="A0A8J6TBC2"/>
<organism evidence="1 2">
    <name type="scientific">Candidatus Desulfaltia bathyphila</name>
    <dbReference type="NCBI Taxonomy" id="2841697"/>
    <lineage>
        <taxon>Bacteria</taxon>
        <taxon>Pseudomonadati</taxon>
        <taxon>Thermodesulfobacteriota</taxon>
        <taxon>Desulfobacteria</taxon>
        <taxon>Desulfobacterales</taxon>
        <taxon>Desulfobacterales incertae sedis</taxon>
        <taxon>Candidatus Desulfaltia</taxon>
    </lineage>
</organism>
<evidence type="ECO:0000313" key="1">
    <source>
        <dbReference type="EMBL" id="MBC8198975.1"/>
    </source>
</evidence>
<name>A0A8J6TBC2_9BACT</name>
<sequence length="156" mass="18287">MYLDPFDSNIYFDSCAFDGGSQEEQTSSIECRKILEESGNKIQILHSVQKEIDFPQTPSWVKREAMSSVYTMETALEIDELNKLRDVEKIIVGNGNLEKRRPDCRHVFETIRYGDYFITTDNGILKHLDIIFRKYHTYIMKPSKLLKIILEKQNQT</sequence>
<reference evidence="1 2" key="1">
    <citation type="submission" date="2020-08" db="EMBL/GenBank/DDBJ databases">
        <title>Bridging the membrane lipid divide: bacteria of the FCB group superphylum have the potential to synthesize archaeal ether lipids.</title>
        <authorList>
            <person name="Villanueva L."/>
            <person name="Von Meijenfeldt F.A.B."/>
            <person name="Westbye A.B."/>
            <person name="Yadav S."/>
            <person name="Hopmans E.C."/>
            <person name="Dutilh B.E."/>
            <person name="Sinninghe Damste J.S."/>
        </authorList>
    </citation>
    <scope>NUCLEOTIDE SEQUENCE [LARGE SCALE GENOMIC DNA]</scope>
    <source>
        <strain evidence="1">NIOZ-UU82</strain>
    </source>
</reference>